<keyword evidence="7" id="KW-0653">Protein transport</keyword>
<evidence type="ECO:0000313" key="14">
    <source>
        <dbReference type="EMBL" id="DAD88666.1"/>
    </source>
</evidence>
<name>A0A8S5N308_9CAUD</name>
<keyword evidence="9" id="KW-0998">Cell outer membrane</keyword>
<sequence>MNTNKTIITTLAISALAINVAGATSNNTIVGTDNTISVNSTSSMVSGFQNHIDANNAFAFGTDNKVTGENGFAGGNNATAAGRNSFAFGSHAESLIEYTIAMGNQARTSAYNTIALGNGAYANGESTVVIGRTNTVNAENATVIGSNNGIVASGHGVVIGYNNQVLDNSKEQLAFGSNNKTKGQGAVVIGTHGQAGAIDALAIGNNTLADTPNAVALGTNSTTDTAVSTDHIYINGKKFNFAGGVADSTVSVGTTNKSGMSGVMNYKRTITNVAAGRIDSTSTDAVNGSQLNAVINSLNFTTVGDGNNTIVSQTTNLNGGMEFAVNVNKDLHDMNSVNFGTNVDTVHSVVNKEKAHFFNGDTNAAVTHDGLKLENTNTLDIASYTMNGMTADSNGKHVEFTTQNITAGGQQLHDVADGVADTDAVNMRQLRAQNQVGMAQINQTNARLNKLGASSAALSGLHPLDFNRNDKASYAVSYGHYRNANAVALGAFYRPNERVMIGAGMTLGSENQYTLNIAFKTGKGSDYLQEAKDKDSRISKLETLVQQLIKEVELSKQSK</sequence>
<dbReference type="GO" id="GO:0019867">
    <property type="term" value="C:outer membrane"/>
    <property type="evidence" value="ECO:0007669"/>
    <property type="project" value="InterPro"/>
</dbReference>
<dbReference type="InterPro" id="IPR008635">
    <property type="entry name" value="Coiled_stalk_dom"/>
</dbReference>
<dbReference type="InterPro" id="IPR005594">
    <property type="entry name" value="YadA_C"/>
</dbReference>
<dbReference type="Pfam" id="PF05662">
    <property type="entry name" value="YadA_stalk"/>
    <property type="match status" value="2"/>
</dbReference>
<dbReference type="SUPFAM" id="SSF101967">
    <property type="entry name" value="Adhesin YadA, collagen-binding domain"/>
    <property type="match status" value="2"/>
</dbReference>
<evidence type="ECO:0000256" key="5">
    <source>
        <dbReference type="ARBA" id="ARBA00022692"/>
    </source>
</evidence>
<comment type="subcellular location">
    <subcellularLocation>
        <location evidence="1">Cell outer membrane</location>
    </subcellularLocation>
</comment>
<evidence type="ECO:0000259" key="12">
    <source>
        <dbReference type="Pfam" id="PF05658"/>
    </source>
</evidence>
<keyword evidence="10" id="KW-0175">Coiled coil</keyword>
<dbReference type="InterPro" id="IPR045584">
    <property type="entry name" value="Pilin-like"/>
</dbReference>
<evidence type="ECO:0000256" key="8">
    <source>
        <dbReference type="ARBA" id="ARBA00023136"/>
    </source>
</evidence>
<feature type="domain" description="Trimeric autotransporter adhesin YadA-like stalk" evidence="13">
    <location>
        <begin position="270"/>
        <end position="309"/>
    </location>
</feature>
<dbReference type="InterPro" id="IPR011049">
    <property type="entry name" value="Serralysin-like_metalloprot_C"/>
</dbReference>
<dbReference type="Pfam" id="PF05658">
    <property type="entry name" value="YadA_head"/>
    <property type="match status" value="4"/>
</dbReference>
<evidence type="ECO:0000256" key="2">
    <source>
        <dbReference type="ARBA" id="ARBA00005848"/>
    </source>
</evidence>
<keyword evidence="4" id="KW-1134">Transmembrane beta strand</keyword>
<feature type="domain" description="Trimeric autotransporter adhesin YadA-like head" evidence="12">
    <location>
        <begin position="122"/>
        <end position="147"/>
    </location>
</feature>
<evidence type="ECO:0000256" key="7">
    <source>
        <dbReference type="ARBA" id="ARBA00022927"/>
    </source>
</evidence>
<feature type="domain" description="Trimeric autotransporter adhesin YadA-like head" evidence="12">
    <location>
        <begin position="98"/>
        <end position="120"/>
    </location>
</feature>
<feature type="domain" description="Trimeric autotransporter adhesin YadA-like stalk" evidence="13">
    <location>
        <begin position="414"/>
        <end position="447"/>
    </location>
</feature>
<evidence type="ECO:0000256" key="4">
    <source>
        <dbReference type="ARBA" id="ARBA00022452"/>
    </source>
</evidence>
<evidence type="ECO:0000256" key="10">
    <source>
        <dbReference type="SAM" id="Coils"/>
    </source>
</evidence>
<evidence type="ECO:0000256" key="3">
    <source>
        <dbReference type="ARBA" id="ARBA00022448"/>
    </source>
</evidence>
<keyword evidence="8" id="KW-0472">Membrane</keyword>
<dbReference type="EMBL" id="BK015046">
    <property type="protein sequence ID" value="DAD88666.1"/>
    <property type="molecule type" value="Genomic_DNA"/>
</dbReference>
<comment type="similarity">
    <text evidence="2">Belongs to the autotransporter-2 (AT-2) (TC 1.B.40) family.</text>
</comment>
<dbReference type="Gene3D" id="3.30.1300.30">
    <property type="entry name" value="GSPII I/J protein-like"/>
    <property type="match status" value="1"/>
</dbReference>
<keyword evidence="3" id="KW-0813">Transport</keyword>
<evidence type="ECO:0000256" key="1">
    <source>
        <dbReference type="ARBA" id="ARBA00004442"/>
    </source>
</evidence>
<dbReference type="Gene3D" id="2.150.10.10">
    <property type="entry name" value="Serralysin-like metalloprotease, C-terminal"/>
    <property type="match status" value="3"/>
</dbReference>
<keyword evidence="5" id="KW-0812">Transmembrane</keyword>
<feature type="domain" description="Trimeric autotransporter adhesin YadA-like head" evidence="12">
    <location>
        <begin position="67"/>
        <end position="92"/>
    </location>
</feature>
<evidence type="ECO:0000259" key="13">
    <source>
        <dbReference type="Pfam" id="PF05662"/>
    </source>
</evidence>
<protein>
    <submittedName>
        <fullName evidence="14">YadA-like protein</fullName>
    </submittedName>
</protein>
<dbReference type="CDD" id="cd12820">
    <property type="entry name" value="LbR_YadA-like"/>
    <property type="match status" value="1"/>
</dbReference>
<evidence type="ECO:0000256" key="6">
    <source>
        <dbReference type="ARBA" id="ARBA00022729"/>
    </source>
</evidence>
<dbReference type="SUPFAM" id="SSF54523">
    <property type="entry name" value="Pili subunits"/>
    <property type="match status" value="1"/>
</dbReference>
<keyword evidence="6" id="KW-0732">Signal</keyword>
<reference evidence="14" key="1">
    <citation type="journal article" date="2021" name="Proc. Natl. Acad. Sci. U.S.A.">
        <title>A Catalog of Tens of Thousands of Viruses from Human Metagenomes Reveals Hidden Associations with Chronic Diseases.</title>
        <authorList>
            <person name="Tisza M.J."/>
            <person name="Buck C.B."/>
        </authorList>
    </citation>
    <scope>NUCLEOTIDE SEQUENCE</scope>
    <source>
        <strain evidence="14">Ctikv1</strain>
    </source>
</reference>
<evidence type="ECO:0000256" key="9">
    <source>
        <dbReference type="ARBA" id="ARBA00023237"/>
    </source>
</evidence>
<feature type="domain" description="Trimeric autotransporter adhesin YadA-like head" evidence="12">
    <location>
        <begin position="196"/>
        <end position="221"/>
    </location>
</feature>
<dbReference type="InterPro" id="IPR008640">
    <property type="entry name" value="Adhesin_Head_dom"/>
</dbReference>
<dbReference type="Pfam" id="PF03895">
    <property type="entry name" value="YadA_anchor"/>
    <property type="match status" value="1"/>
</dbReference>
<accession>A0A8S5N308</accession>
<feature type="coiled-coil region" evidence="10">
    <location>
        <begin position="531"/>
        <end position="558"/>
    </location>
</feature>
<organism evidence="14">
    <name type="scientific">Caudovirales sp. ctikv1</name>
    <dbReference type="NCBI Taxonomy" id="2826781"/>
    <lineage>
        <taxon>Viruses</taxon>
        <taxon>Duplodnaviria</taxon>
        <taxon>Heunggongvirae</taxon>
        <taxon>Uroviricota</taxon>
        <taxon>Caudoviricetes</taxon>
    </lineage>
</organism>
<feature type="domain" description="Trimeric autotransporter adhesin YadA-like C-terminal membrane anchor" evidence="11">
    <location>
        <begin position="467"/>
        <end position="517"/>
    </location>
</feature>
<proteinExistence type="inferred from homology"/>
<evidence type="ECO:0000259" key="11">
    <source>
        <dbReference type="Pfam" id="PF03895"/>
    </source>
</evidence>
<dbReference type="GO" id="GO:0015031">
    <property type="term" value="P:protein transport"/>
    <property type="evidence" value="ECO:0007669"/>
    <property type="project" value="UniProtKB-KW"/>
</dbReference>